<keyword evidence="3" id="KW-1185">Reference proteome</keyword>
<protein>
    <submittedName>
        <fullName evidence="2">Uncharacterized protein</fullName>
    </submittedName>
</protein>
<evidence type="ECO:0000256" key="1">
    <source>
        <dbReference type="SAM" id="MobiDB-lite"/>
    </source>
</evidence>
<dbReference type="EMBL" id="BGZK01000531">
    <property type="protein sequence ID" value="GBP48820.1"/>
    <property type="molecule type" value="Genomic_DNA"/>
</dbReference>
<reference evidence="2 3" key="1">
    <citation type="journal article" date="2019" name="Commun. Biol.">
        <title>The bagworm genome reveals a unique fibroin gene that provides high tensile strength.</title>
        <authorList>
            <person name="Kono N."/>
            <person name="Nakamura H."/>
            <person name="Ohtoshi R."/>
            <person name="Tomita M."/>
            <person name="Numata K."/>
            <person name="Arakawa K."/>
        </authorList>
    </citation>
    <scope>NUCLEOTIDE SEQUENCE [LARGE SCALE GENOMIC DNA]</scope>
</reference>
<sequence>MSRNCIKQHLKETAARRVGSRPSAALPTTSCARPPRHPRPPAKTTGVVTANAPPVGQIRRRRSGIGSRKMCTNTTIGRVPIHSEIDARAQTAGPTPKHPEVGAGRWPNFRFECVTGANASDNECRYRNNA</sequence>
<accession>A0A4C1WD40</accession>
<feature type="region of interest" description="Disordered" evidence="1">
    <location>
        <begin position="13"/>
        <end position="49"/>
    </location>
</feature>
<gene>
    <name evidence="2" type="ORF">EVAR_8428_1</name>
</gene>
<dbReference type="AlphaFoldDB" id="A0A4C1WD40"/>
<feature type="region of interest" description="Disordered" evidence="1">
    <location>
        <begin position="81"/>
        <end position="105"/>
    </location>
</feature>
<organism evidence="2 3">
    <name type="scientific">Eumeta variegata</name>
    <name type="common">Bagworm moth</name>
    <name type="synonym">Eumeta japonica</name>
    <dbReference type="NCBI Taxonomy" id="151549"/>
    <lineage>
        <taxon>Eukaryota</taxon>
        <taxon>Metazoa</taxon>
        <taxon>Ecdysozoa</taxon>
        <taxon>Arthropoda</taxon>
        <taxon>Hexapoda</taxon>
        <taxon>Insecta</taxon>
        <taxon>Pterygota</taxon>
        <taxon>Neoptera</taxon>
        <taxon>Endopterygota</taxon>
        <taxon>Lepidoptera</taxon>
        <taxon>Glossata</taxon>
        <taxon>Ditrysia</taxon>
        <taxon>Tineoidea</taxon>
        <taxon>Psychidae</taxon>
        <taxon>Oiketicinae</taxon>
        <taxon>Eumeta</taxon>
    </lineage>
</organism>
<name>A0A4C1WD40_EUMVA</name>
<proteinExistence type="predicted"/>
<dbReference type="Proteomes" id="UP000299102">
    <property type="component" value="Unassembled WGS sequence"/>
</dbReference>
<evidence type="ECO:0000313" key="2">
    <source>
        <dbReference type="EMBL" id="GBP48820.1"/>
    </source>
</evidence>
<comment type="caution">
    <text evidence="2">The sequence shown here is derived from an EMBL/GenBank/DDBJ whole genome shotgun (WGS) entry which is preliminary data.</text>
</comment>
<evidence type="ECO:0000313" key="3">
    <source>
        <dbReference type="Proteomes" id="UP000299102"/>
    </source>
</evidence>